<evidence type="ECO:0000313" key="1">
    <source>
        <dbReference type="EMBL" id="KIL39833.1"/>
    </source>
</evidence>
<organism evidence="1 2">
    <name type="scientific">Gordoniibacillus kamchatkensis</name>
    <dbReference type="NCBI Taxonomy" id="1590651"/>
    <lineage>
        <taxon>Bacteria</taxon>
        <taxon>Bacillati</taxon>
        <taxon>Bacillota</taxon>
        <taxon>Bacilli</taxon>
        <taxon>Bacillales</taxon>
        <taxon>Paenibacillaceae</taxon>
        <taxon>Gordoniibacillus</taxon>
    </lineage>
</organism>
<dbReference type="RefSeq" id="WP_041048796.1">
    <property type="nucleotide sequence ID" value="NZ_JXAK01000030.1"/>
</dbReference>
<sequence>MSDNEAARNRPYMLVSAPNQAGLQFIAELRRKGIDYYALVNNNSGKTRLEAMGVSRIITVDTADEKSWTPPAVPIGDIYLFEDSFNLSCRYLQICRPWTDKNIYVVTRREYSRLTYRALGANRLIHIHNNDIAFLLDDLQR</sequence>
<name>A0ABR5AG81_9BACL</name>
<protein>
    <submittedName>
        <fullName evidence="1">Uncharacterized protein</fullName>
    </submittedName>
</protein>
<gene>
    <name evidence="1" type="ORF">SD70_17345</name>
</gene>
<keyword evidence="2" id="KW-1185">Reference proteome</keyword>
<dbReference type="Proteomes" id="UP000031967">
    <property type="component" value="Unassembled WGS sequence"/>
</dbReference>
<dbReference type="EMBL" id="JXAK01000030">
    <property type="protein sequence ID" value="KIL39833.1"/>
    <property type="molecule type" value="Genomic_DNA"/>
</dbReference>
<comment type="caution">
    <text evidence="1">The sequence shown here is derived from an EMBL/GenBank/DDBJ whole genome shotgun (WGS) entry which is preliminary data.</text>
</comment>
<accession>A0ABR5AG81</accession>
<proteinExistence type="predicted"/>
<reference evidence="1 2" key="1">
    <citation type="submission" date="2014-12" db="EMBL/GenBank/DDBJ databases">
        <title>Draft genome sequence of Paenibacillus kamchatkensis strain B-2647.</title>
        <authorList>
            <person name="Karlyshev A.V."/>
            <person name="Kudryashova E.B."/>
        </authorList>
    </citation>
    <scope>NUCLEOTIDE SEQUENCE [LARGE SCALE GENOMIC DNA]</scope>
    <source>
        <strain evidence="1 2">VKM B-2647</strain>
    </source>
</reference>
<evidence type="ECO:0000313" key="2">
    <source>
        <dbReference type="Proteomes" id="UP000031967"/>
    </source>
</evidence>